<evidence type="ECO:0008006" key="3">
    <source>
        <dbReference type="Google" id="ProtNLM"/>
    </source>
</evidence>
<proteinExistence type="predicted"/>
<accession>A0A2S9EUH7</accession>
<sequence>MPKESRNHPEGHAAIERLHQNYVGKIERFSDELMKFQDAAYAMGMDRGEKLASKPGVTLQADRANRVYVAGPMTGIADFNYPAFNAVADQLRAQGYEVENPADHGIVEGAQWADYMAYDLTRLGLCGVIALLPDWEKSQGARLEVLIAERLGMSVVNAHDLVTREAV</sequence>
<evidence type="ECO:0000313" key="2">
    <source>
        <dbReference type="Proteomes" id="UP000238045"/>
    </source>
</evidence>
<dbReference type="AlphaFoldDB" id="A0A2S9EUH7"/>
<dbReference type="Pfam" id="PF14359">
    <property type="entry name" value="DUF4406"/>
    <property type="match status" value="1"/>
</dbReference>
<name>A0A2S9EUH7_9PSED</name>
<comment type="caution">
    <text evidence="1">The sequence shown here is derived from an EMBL/GenBank/DDBJ whole genome shotgun (WGS) entry which is preliminary data.</text>
</comment>
<dbReference type="SUPFAM" id="SSF52309">
    <property type="entry name" value="N-(deoxy)ribosyltransferase-like"/>
    <property type="match status" value="1"/>
</dbReference>
<dbReference type="Proteomes" id="UP000238045">
    <property type="component" value="Unassembled WGS sequence"/>
</dbReference>
<evidence type="ECO:0000313" key="1">
    <source>
        <dbReference type="EMBL" id="PRC19647.1"/>
    </source>
</evidence>
<gene>
    <name evidence="1" type="ORF">CQZ99_09880</name>
</gene>
<keyword evidence="2" id="KW-1185">Reference proteome</keyword>
<protein>
    <recommendedName>
        <fullName evidence="3">DUF4406 domain-containing protein</fullName>
    </recommendedName>
</protein>
<dbReference type="InterPro" id="IPR025518">
    <property type="entry name" value="DUF4406"/>
</dbReference>
<dbReference type="EMBL" id="PCQL01000008">
    <property type="protein sequence ID" value="PRC19647.1"/>
    <property type="molecule type" value="Genomic_DNA"/>
</dbReference>
<dbReference type="RefSeq" id="WP_105696525.1">
    <property type="nucleotide sequence ID" value="NZ_CP159260.1"/>
</dbReference>
<organism evidence="1 2">
    <name type="scientific">Pseudomonas poae</name>
    <dbReference type="NCBI Taxonomy" id="200451"/>
    <lineage>
        <taxon>Bacteria</taxon>
        <taxon>Pseudomonadati</taxon>
        <taxon>Pseudomonadota</taxon>
        <taxon>Gammaproteobacteria</taxon>
        <taxon>Pseudomonadales</taxon>
        <taxon>Pseudomonadaceae</taxon>
        <taxon>Pseudomonas</taxon>
    </lineage>
</organism>
<dbReference type="Gene3D" id="3.40.50.10400">
    <property type="entry name" value="Hypothetical protein PA1492"/>
    <property type="match status" value="1"/>
</dbReference>
<reference evidence="1 2" key="1">
    <citation type="submission" date="2017-09" db="EMBL/GenBank/DDBJ databases">
        <title>Genomic, metabolic, and phenotypic characteristics of bacterial isolates from the natural microbiome of the model nematode Caenorhabditis elegans.</title>
        <authorList>
            <person name="Zimmermann J."/>
            <person name="Obeng N."/>
            <person name="Yang W."/>
            <person name="Obeng O."/>
            <person name="Kissoyan K."/>
            <person name="Pees B."/>
            <person name="Dirksen P."/>
            <person name="Hoppner M."/>
            <person name="Franke A."/>
            <person name="Rosenstiel P."/>
            <person name="Leippe M."/>
            <person name="Dierking K."/>
            <person name="Kaleta C."/>
            <person name="Schulenburg H."/>
        </authorList>
    </citation>
    <scope>NUCLEOTIDE SEQUENCE [LARGE SCALE GENOMIC DNA]</scope>
    <source>
        <strain evidence="1 2">MYb117</strain>
    </source>
</reference>